<evidence type="ECO:0000256" key="2">
    <source>
        <dbReference type="ARBA" id="ARBA00022526"/>
    </source>
</evidence>
<accession>A0ABS1Z5D9</accession>
<dbReference type="RefSeq" id="WP_040113584.1">
    <property type="nucleotide sequence ID" value="NZ_CP083450.1"/>
</dbReference>
<dbReference type="Gene3D" id="2.130.10.10">
    <property type="entry name" value="YVTN repeat-like/Quinoprotein amine dehydrogenase"/>
    <property type="match status" value="1"/>
</dbReference>
<organism evidence="3 4">
    <name type="scientific">Pantoea eucrina</name>
    <dbReference type="NCBI Taxonomy" id="472693"/>
    <lineage>
        <taxon>Bacteria</taxon>
        <taxon>Pseudomonadati</taxon>
        <taxon>Pseudomonadota</taxon>
        <taxon>Gammaproteobacteria</taxon>
        <taxon>Enterobacterales</taxon>
        <taxon>Erwiniaceae</taxon>
        <taxon>Pantoea</taxon>
    </lineage>
</organism>
<comment type="caution">
    <text evidence="3">The sequence shown here is derived from an EMBL/GenBank/DDBJ whole genome shotgun (WGS) entry which is preliminary data.</text>
</comment>
<evidence type="ECO:0000313" key="4">
    <source>
        <dbReference type="Proteomes" id="UP000809137"/>
    </source>
</evidence>
<keyword evidence="4" id="KW-1185">Reference proteome</keyword>
<reference evidence="3 4" key="1">
    <citation type="submission" date="2021-01" db="EMBL/GenBank/DDBJ databases">
        <title>Complete genome sequence of Pantoea eucrina OB49, a heavy metal tolerant bacterium with PGPR potential isolated from wheat in Algeria.</title>
        <authorList>
            <person name="Lekired A."/>
            <person name="Ouzari I.H."/>
        </authorList>
    </citation>
    <scope>NUCLEOTIDE SEQUENCE [LARGE SCALE GENOMIC DNA]</scope>
    <source>
        <strain evidence="3 4">OB49</strain>
    </source>
</reference>
<dbReference type="Proteomes" id="UP000809137">
    <property type="component" value="Unassembled WGS sequence"/>
</dbReference>
<protein>
    <submittedName>
        <fullName evidence="3">Lactonase family protein</fullName>
    </submittedName>
</protein>
<comment type="similarity">
    <text evidence="1">Belongs to the cycloisomerase 2 family.</text>
</comment>
<keyword evidence="2" id="KW-0313">Glucose metabolism</keyword>
<dbReference type="InterPro" id="IPR015943">
    <property type="entry name" value="WD40/YVTN_repeat-like_dom_sf"/>
</dbReference>
<dbReference type="EMBL" id="JAFCXS010000005">
    <property type="protein sequence ID" value="MBM0747612.1"/>
    <property type="molecule type" value="Genomic_DNA"/>
</dbReference>
<dbReference type="Pfam" id="PF10282">
    <property type="entry name" value="Lactonase"/>
    <property type="match status" value="1"/>
</dbReference>
<dbReference type="InterPro" id="IPR050282">
    <property type="entry name" value="Cycloisomerase_2"/>
</dbReference>
<proteinExistence type="inferred from homology"/>
<gene>
    <name evidence="3" type="ORF">JJB79_09305</name>
</gene>
<keyword evidence="2" id="KW-0119">Carbohydrate metabolism</keyword>
<name>A0ABS1Z5D9_9GAMM</name>
<evidence type="ECO:0000256" key="1">
    <source>
        <dbReference type="ARBA" id="ARBA00005564"/>
    </source>
</evidence>
<dbReference type="PANTHER" id="PTHR30344">
    <property type="entry name" value="6-PHOSPHOGLUCONOLACTONASE-RELATED"/>
    <property type="match status" value="1"/>
</dbReference>
<evidence type="ECO:0000313" key="3">
    <source>
        <dbReference type="EMBL" id="MBM0747612.1"/>
    </source>
</evidence>
<dbReference type="InterPro" id="IPR019405">
    <property type="entry name" value="Lactonase_7-beta_prop"/>
</dbReference>
<dbReference type="SUPFAM" id="SSF51004">
    <property type="entry name" value="C-terminal (heme d1) domain of cytochrome cd1-nitrite reductase"/>
    <property type="match status" value="1"/>
</dbReference>
<dbReference type="GeneID" id="84693228"/>
<dbReference type="InterPro" id="IPR011048">
    <property type="entry name" value="Haem_d1_sf"/>
</dbReference>
<dbReference type="PANTHER" id="PTHR30344:SF1">
    <property type="entry name" value="6-PHOSPHOGLUCONOLACTONASE"/>
    <property type="match status" value="1"/>
</dbReference>
<sequence length="372" mass="39775">MAQNSEDQIALVGTWTSVPDAPAAEKPAQPSEGLYRLKLNRDGTLTPLDVVKMKSPSWLVKSADGRFLYTTNEEKAGSVTALSVAADGTVKVINTVTSHGDEPTHATLSPDGRYLLVANYSGNKGGAGIAVLPVNQDGSLGAPVQHFPFAEGSGVVDERQESGHAHSVTFTPDGKTLYAADLGGDKLYAYRYDAHSATPLQPDPARDMTFSPGAGPRHMVFSADGHYAWVIAEMAAVVETWRFTGEKPERIASTDIAPDNATADQRSGGAIMLSPQGKFLIVSNRVSHNHLLVFRIGRDGKPEAPIRYPAGGIEPRALSFDATGRYLYVTNVFTNAISLFSFDEESGELEAKGKAAEIATPTDIKFVTTERP</sequence>